<dbReference type="Proteomes" id="UP000198481">
    <property type="component" value="Chromosome I"/>
</dbReference>
<dbReference type="STRING" id="1148509.SAMN05216222_4915"/>
<sequence length="170" mass="19073">MSIWSRVESVFIFLAALWVLIASGVWVTADSTNPKMSQRLTALVATMNEHRISHYQNQDWCTRIDSESGNYADQPSSTCGSDDGNKPFDAHGARLFSVVSDAAEEAQIAPIRIDIRSEHGRVTFATISLSCFLCYASYIYSPQKPYVTQERKPTDVINMTGDWYYENTGI</sequence>
<gene>
    <name evidence="1" type="ORF">SAMN05216222_4915</name>
</gene>
<dbReference type="AlphaFoldDB" id="A0A1H2B4I9"/>
<protein>
    <submittedName>
        <fullName evidence="1">Uncharacterized protein</fullName>
    </submittedName>
</protein>
<evidence type="ECO:0000313" key="1">
    <source>
        <dbReference type="EMBL" id="SDT53083.1"/>
    </source>
</evidence>
<dbReference type="EMBL" id="LT629762">
    <property type="protein sequence ID" value="SDT53083.1"/>
    <property type="molecule type" value="Genomic_DNA"/>
</dbReference>
<reference evidence="1 2" key="1">
    <citation type="submission" date="2016-10" db="EMBL/GenBank/DDBJ databases">
        <authorList>
            <person name="de Groot N.N."/>
        </authorList>
    </citation>
    <scope>NUCLEOTIDE SEQUENCE [LARGE SCALE GENOMIC DNA]</scope>
    <source>
        <strain evidence="1 2">LMG 26867</strain>
    </source>
</reference>
<organism evidence="1 2">
    <name type="scientific">Pseudomonas prosekii</name>
    <dbReference type="NCBI Taxonomy" id="1148509"/>
    <lineage>
        <taxon>Bacteria</taxon>
        <taxon>Pseudomonadati</taxon>
        <taxon>Pseudomonadota</taxon>
        <taxon>Gammaproteobacteria</taxon>
        <taxon>Pseudomonadales</taxon>
        <taxon>Pseudomonadaceae</taxon>
        <taxon>Pseudomonas</taxon>
    </lineage>
</organism>
<name>A0A1H2B4I9_9PSED</name>
<accession>A0A1H2B4I9</accession>
<evidence type="ECO:0000313" key="2">
    <source>
        <dbReference type="Proteomes" id="UP000198481"/>
    </source>
</evidence>
<dbReference type="RefSeq" id="WP_092280099.1">
    <property type="nucleotide sequence ID" value="NZ_LT629762.1"/>
</dbReference>
<proteinExistence type="predicted"/>